<evidence type="ECO:0000256" key="19">
    <source>
        <dbReference type="ARBA" id="ARBA00042688"/>
    </source>
</evidence>
<proteinExistence type="inferred from homology"/>
<evidence type="ECO:0000256" key="15">
    <source>
        <dbReference type="ARBA" id="ARBA00023166"/>
    </source>
</evidence>
<evidence type="ECO:0000256" key="7">
    <source>
        <dbReference type="ARBA" id="ARBA00022824"/>
    </source>
</evidence>
<sequence>MWVKIRNTLGPLFLTLVCPPFAMLMWYTNTQLDGSFTHLWNMMNQTGFFSTIYTIWQPLFWGSSTAWIIIGVFVVFELALMRILPGKTFYGPITPKGNVPVYKANGVLAFVTSIVTFSIASFGLNLFPASILYDNLGSLFAALNLSSLIFCIILYFKGRFAPSSSDASTTNNLIFDYYWGTELYPQFLGWNIKKFITCRFGMMSWGILLLSYCAKQAELGGLTNSMLVSVGLQLIYIAKFFAWETGYLRSLDIMHDRAGFYICWGCMVWVPSIYTSPSMYLVLHPIHLSYGWASLIFVLGTTCIMVNYWADKQRIIARETQGNCRIWGKKPKTLEAHYTTELGKAEKTLLLASGWWGIARHFHYVPEIAAAFFWSVPALFTNLSPYFYVCFLSILLIDRAFRDDKRCSQKYGKDWVRYCELVPYKIVPLIL</sequence>
<evidence type="ECO:0000256" key="6">
    <source>
        <dbReference type="ARBA" id="ARBA00022778"/>
    </source>
</evidence>
<accession>A0A378JTP4</accession>
<keyword evidence="10 20" id="KW-1133">Transmembrane helix</keyword>
<dbReference type="Proteomes" id="UP000054985">
    <property type="component" value="Unassembled WGS sequence"/>
</dbReference>
<keyword evidence="12" id="KW-0756">Sterol biosynthesis</keyword>
<dbReference type="Proteomes" id="UP000254040">
    <property type="component" value="Unassembled WGS sequence"/>
</dbReference>
<feature type="transmembrane region" description="Helical" evidence="20">
    <location>
        <begin position="196"/>
        <end position="214"/>
    </location>
</feature>
<dbReference type="AlphaFoldDB" id="A0A378JTP4"/>
<dbReference type="PROSITE" id="PS01018">
    <property type="entry name" value="STEROL_REDUCT_2"/>
    <property type="match status" value="1"/>
</dbReference>
<dbReference type="InterPro" id="IPR018083">
    <property type="entry name" value="Sterol_reductase_CS"/>
</dbReference>
<evidence type="ECO:0000256" key="1">
    <source>
        <dbReference type="ARBA" id="ARBA00004477"/>
    </source>
</evidence>
<evidence type="ECO:0000256" key="20">
    <source>
        <dbReference type="SAM" id="Phobius"/>
    </source>
</evidence>
<keyword evidence="7" id="KW-0256">Endoplasmic reticulum</keyword>
<keyword evidence="23" id="KW-1185">Reference proteome</keyword>
<gene>
    <name evidence="22" type="primary">DWF</name>
    <name evidence="21" type="ORF">Lmor_2004</name>
    <name evidence="22" type="ORF">NCTC12239_00744</name>
</gene>
<keyword evidence="16" id="KW-0753">Steroid metabolism</keyword>
<keyword evidence="9" id="KW-0752">Steroid biosynthesis</keyword>
<keyword evidence="4" id="KW-0153">Cholesterol metabolism</keyword>
<evidence type="ECO:0000313" key="23">
    <source>
        <dbReference type="Proteomes" id="UP000054985"/>
    </source>
</evidence>
<keyword evidence="11 22" id="KW-0560">Oxidoreductase</keyword>
<evidence type="ECO:0000256" key="9">
    <source>
        <dbReference type="ARBA" id="ARBA00022955"/>
    </source>
</evidence>
<evidence type="ECO:0000256" key="13">
    <source>
        <dbReference type="ARBA" id="ARBA00023098"/>
    </source>
</evidence>
<evidence type="ECO:0000256" key="8">
    <source>
        <dbReference type="ARBA" id="ARBA00022857"/>
    </source>
</evidence>
<evidence type="ECO:0000256" key="14">
    <source>
        <dbReference type="ARBA" id="ARBA00023136"/>
    </source>
</evidence>
<evidence type="ECO:0000256" key="10">
    <source>
        <dbReference type="ARBA" id="ARBA00022989"/>
    </source>
</evidence>
<keyword evidence="5 20" id="KW-0812">Transmembrane</keyword>
<keyword evidence="6" id="KW-0152">Cholesterol biosynthesis</keyword>
<reference evidence="22 24" key="2">
    <citation type="submission" date="2018-06" db="EMBL/GenBank/DDBJ databases">
        <authorList>
            <consortium name="Pathogen Informatics"/>
            <person name="Doyle S."/>
        </authorList>
    </citation>
    <scope>NUCLEOTIDE SEQUENCE [LARGE SCALE GENOMIC DNA]</scope>
    <source>
        <strain evidence="22 24">NCTC12239</strain>
    </source>
</reference>
<reference evidence="21 23" key="1">
    <citation type="submission" date="2015-11" db="EMBL/GenBank/DDBJ databases">
        <title>Genomic analysis of 38 Legionella species identifies large and diverse effector repertoires.</title>
        <authorList>
            <person name="Burstein D."/>
            <person name="Amaro F."/>
            <person name="Zusman T."/>
            <person name="Lifshitz Z."/>
            <person name="Cohen O."/>
            <person name="Gilbert J.A."/>
            <person name="Pupko T."/>
            <person name="Shuman H.A."/>
            <person name="Segal G."/>
        </authorList>
    </citation>
    <scope>NUCLEOTIDE SEQUENCE [LARGE SCALE GENOMIC DNA]</scope>
    <source>
        <strain evidence="21 23">ATCC 43877</strain>
    </source>
</reference>
<evidence type="ECO:0000256" key="4">
    <source>
        <dbReference type="ARBA" id="ARBA00022548"/>
    </source>
</evidence>
<dbReference type="GO" id="GO:0016132">
    <property type="term" value="P:brassinosteroid biosynthetic process"/>
    <property type="evidence" value="ECO:0007669"/>
    <property type="project" value="TreeGrafter"/>
</dbReference>
<evidence type="ECO:0000256" key="3">
    <source>
        <dbReference type="ARBA" id="ARBA00022516"/>
    </source>
</evidence>
<evidence type="ECO:0000313" key="22">
    <source>
        <dbReference type="EMBL" id="STX61826.1"/>
    </source>
</evidence>
<dbReference type="PANTHER" id="PTHR21257:SF38">
    <property type="entry name" value="7-DEHYDROCHOLESTEROL REDUCTASE"/>
    <property type="match status" value="1"/>
</dbReference>
<keyword evidence="15" id="KW-1207">Sterol metabolism</keyword>
<dbReference type="InterPro" id="IPR001171">
    <property type="entry name" value="ERG24_DHCR-like"/>
</dbReference>
<feature type="transmembrane region" description="Helical" evidence="20">
    <location>
        <begin position="101"/>
        <end position="124"/>
    </location>
</feature>
<dbReference type="OrthoDB" id="19656at2"/>
<protein>
    <recommendedName>
        <fullName evidence="18">7-dehydrocholesterol reductase</fullName>
        <ecNumber evidence="17">1.3.1.21</ecNumber>
    </recommendedName>
    <alternativeName>
        <fullName evidence="19">Sterol Delta(7)-reductase</fullName>
    </alternativeName>
</protein>
<dbReference type="PANTHER" id="PTHR21257">
    <property type="entry name" value="DELTA(14)-STEROL REDUCTASE"/>
    <property type="match status" value="1"/>
</dbReference>
<dbReference type="RefSeq" id="WP_028383602.1">
    <property type="nucleotide sequence ID" value="NZ_CAAAJG010000016.1"/>
</dbReference>
<evidence type="ECO:0000256" key="11">
    <source>
        <dbReference type="ARBA" id="ARBA00023002"/>
    </source>
</evidence>
<dbReference type="Pfam" id="PF01222">
    <property type="entry name" value="ERG4_ERG24"/>
    <property type="match status" value="1"/>
</dbReference>
<evidence type="ECO:0000256" key="2">
    <source>
        <dbReference type="ARBA" id="ARBA00005402"/>
    </source>
</evidence>
<evidence type="ECO:0000313" key="21">
    <source>
        <dbReference type="EMBL" id="KTD33453.1"/>
    </source>
</evidence>
<evidence type="ECO:0000256" key="5">
    <source>
        <dbReference type="ARBA" id="ARBA00022692"/>
    </source>
</evidence>
<dbReference type="GO" id="GO:0006695">
    <property type="term" value="P:cholesterol biosynthetic process"/>
    <property type="evidence" value="ECO:0007669"/>
    <property type="project" value="UniProtKB-KW"/>
</dbReference>
<feature type="transmembrane region" description="Helical" evidence="20">
    <location>
        <begin position="59"/>
        <end position="80"/>
    </location>
</feature>
<evidence type="ECO:0000256" key="17">
    <source>
        <dbReference type="ARBA" id="ARBA00038851"/>
    </source>
</evidence>
<feature type="transmembrane region" description="Helical" evidence="20">
    <location>
        <begin position="12"/>
        <end position="29"/>
    </location>
</feature>
<organism evidence="22 24">
    <name type="scientific">Legionella moravica</name>
    <dbReference type="NCBI Taxonomy" id="39962"/>
    <lineage>
        <taxon>Bacteria</taxon>
        <taxon>Pseudomonadati</taxon>
        <taxon>Pseudomonadota</taxon>
        <taxon>Gammaproteobacteria</taxon>
        <taxon>Legionellales</taxon>
        <taxon>Legionellaceae</taxon>
        <taxon>Legionella</taxon>
    </lineage>
</organism>
<dbReference type="Gene3D" id="1.20.120.1630">
    <property type="match status" value="1"/>
</dbReference>
<comment type="subcellular location">
    <subcellularLocation>
        <location evidence="1">Endoplasmic reticulum membrane</location>
        <topology evidence="1">Multi-pass membrane protein</topology>
    </subcellularLocation>
</comment>
<evidence type="ECO:0000256" key="18">
    <source>
        <dbReference type="ARBA" id="ARBA00039984"/>
    </source>
</evidence>
<feature type="transmembrane region" description="Helical" evidence="20">
    <location>
        <begin position="226"/>
        <end position="248"/>
    </location>
</feature>
<dbReference type="FunFam" id="1.20.120.1630:FF:000006">
    <property type="entry name" value="Putative 7-dehydrocholesterol reductase"/>
    <property type="match status" value="1"/>
</dbReference>
<dbReference type="GO" id="GO:0047598">
    <property type="term" value="F:7-dehydrocholesterol reductase activity"/>
    <property type="evidence" value="ECO:0007669"/>
    <property type="project" value="UniProtKB-EC"/>
</dbReference>
<evidence type="ECO:0000313" key="24">
    <source>
        <dbReference type="Proteomes" id="UP000254040"/>
    </source>
</evidence>
<dbReference type="EC" id="1.3.1.21" evidence="17"/>
<keyword evidence="3" id="KW-0444">Lipid biosynthesis</keyword>
<evidence type="ECO:0000256" key="12">
    <source>
        <dbReference type="ARBA" id="ARBA00023011"/>
    </source>
</evidence>
<feature type="transmembrane region" description="Helical" evidence="20">
    <location>
        <begin position="136"/>
        <end position="156"/>
    </location>
</feature>
<dbReference type="EMBL" id="LNYN01000025">
    <property type="protein sequence ID" value="KTD33453.1"/>
    <property type="molecule type" value="Genomic_DNA"/>
</dbReference>
<keyword evidence="8" id="KW-0521">NADP</keyword>
<keyword evidence="14 20" id="KW-0472">Membrane</keyword>
<comment type="similarity">
    <text evidence="2">Belongs to the ERG4/ERG24 family.</text>
</comment>
<dbReference type="GO" id="GO:0016020">
    <property type="term" value="C:membrane"/>
    <property type="evidence" value="ECO:0007669"/>
    <property type="project" value="InterPro"/>
</dbReference>
<evidence type="ECO:0000256" key="16">
    <source>
        <dbReference type="ARBA" id="ARBA00023221"/>
    </source>
</evidence>
<dbReference type="EMBL" id="UGOG01000001">
    <property type="protein sequence ID" value="STX61826.1"/>
    <property type="molecule type" value="Genomic_DNA"/>
</dbReference>
<feature type="transmembrane region" description="Helical" evidence="20">
    <location>
        <begin position="289"/>
        <end position="310"/>
    </location>
</feature>
<dbReference type="STRING" id="39962.Lmor_2004"/>
<feature type="transmembrane region" description="Helical" evidence="20">
    <location>
        <begin position="260"/>
        <end position="283"/>
    </location>
</feature>
<keyword evidence="13" id="KW-0443">Lipid metabolism</keyword>
<name>A0A378JTP4_9GAMM</name>